<evidence type="ECO:0000313" key="3">
    <source>
        <dbReference type="Proteomes" id="UP000799766"/>
    </source>
</evidence>
<feature type="region of interest" description="Disordered" evidence="1">
    <location>
        <begin position="40"/>
        <end position="75"/>
    </location>
</feature>
<feature type="compositionally biased region" description="Polar residues" evidence="1">
    <location>
        <begin position="40"/>
        <end position="52"/>
    </location>
</feature>
<evidence type="ECO:0000256" key="1">
    <source>
        <dbReference type="SAM" id="MobiDB-lite"/>
    </source>
</evidence>
<dbReference type="Proteomes" id="UP000799766">
    <property type="component" value="Unassembled WGS sequence"/>
</dbReference>
<reference evidence="2" key="1">
    <citation type="journal article" date="2020" name="Stud. Mycol.">
        <title>101 Dothideomycetes genomes: a test case for predicting lifestyles and emergence of pathogens.</title>
        <authorList>
            <person name="Haridas S."/>
            <person name="Albert R."/>
            <person name="Binder M."/>
            <person name="Bloem J."/>
            <person name="Labutti K."/>
            <person name="Salamov A."/>
            <person name="Andreopoulos B."/>
            <person name="Baker S."/>
            <person name="Barry K."/>
            <person name="Bills G."/>
            <person name="Bluhm B."/>
            <person name="Cannon C."/>
            <person name="Castanera R."/>
            <person name="Culley D."/>
            <person name="Daum C."/>
            <person name="Ezra D."/>
            <person name="Gonzalez J."/>
            <person name="Henrissat B."/>
            <person name="Kuo A."/>
            <person name="Liang C."/>
            <person name="Lipzen A."/>
            <person name="Lutzoni F."/>
            <person name="Magnuson J."/>
            <person name="Mondo S."/>
            <person name="Nolan M."/>
            <person name="Ohm R."/>
            <person name="Pangilinan J."/>
            <person name="Park H.-J."/>
            <person name="Ramirez L."/>
            <person name="Alfaro M."/>
            <person name="Sun H."/>
            <person name="Tritt A."/>
            <person name="Yoshinaga Y."/>
            <person name="Zwiers L.-H."/>
            <person name="Turgeon B."/>
            <person name="Goodwin S."/>
            <person name="Spatafora J."/>
            <person name="Crous P."/>
            <person name="Grigoriev I."/>
        </authorList>
    </citation>
    <scope>NUCLEOTIDE SEQUENCE</scope>
    <source>
        <strain evidence="2">ATCC 16933</strain>
    </source>
</reference>
<organism evidence="2 3">
    <name type="scientific">Lineolata rhizophorae</name>
    <dbReference type="NCBI Taxonomy" id="578093"/>
    <lineage>
        <taxon>Eukaryota</taxon>
        <taxon>Fungi</taxon>
        <taxon>Dikarya</taxon>
        <taxon>Ascomycota</taxon>
        <taxon>Pezizomycotina</taxon>
        <taxon>Dothideomycetes</taxon>
        <taxon>Dothideomycetes incertae sedis</taxon>
        <taxon>Lineolatales</taxon>
        <taxon>Lineolataceae</taxon>
        <taxon>Lineolata</taxon>
    </lineage>
</organism>
<sequence>MNGHFSSGLINNLCDAGVPTVQIGPYALGGFQPHVSPMLGTQFNGTNPSNAAPANDCFSPADAAPRNAGDPDNDNDFNSMNGNPPIDGAQAQGSALNDGGILMPTSSRAQKNASLTDGGVSNVVSPMNFMSGPGPTYYVGYSIVPVPGPCDDFDISTAFEGIGTSCAM</sequence>
<proteinExistence type="predicted"/>
<accession>A0A6A6P3R9</accession>
<dbReference type="AlphaFoldDB" id="A0A6A6P3R9"/>
<name>A0A6A6P3R9_9PEZI</name>
<keyword evidence="3" id="KW-1185">Reference proteome</keyword>
<evidence type="ECO:0000313" key="2">
    <source>
        <dbReference type="EMBL" id="KAF2458437.1"/>
    </source>
</evidence>
<protein>
    <submittedName>
        <fullName evidence="2">Uncharacterized protein</fullName>
    </submittedName>
</protein>
<gene>
    <name evidence="2" type="ORF">BDY21DRAFT_342504</name>
</gene>
<dbReference type="EMBL" id="MU001678">
    <property type="protein sequence ID" value="KAF2458437.1"/>
    <property type="molecule type" value="Genomic_DNA"/>
</dbReference>